<dbReference type="GO" id="GO:0015716">
    <property type="term" value="P:organic phosphonate transport"/>
    <property type="evidence" value="ECO:0007669"/>
    <property type="project" value="InterPro"/>
</dbReference>
<comment type="caution">
    <text evidence="2">The sequence shown here is derived from an EMBL/GenBank/DDBJ whole genome shotgun (WGS) entry which is preliminary data.</text>
</comment>
<proteinExistence type="predicted"/>
<name>A0A2N8L3K1_9BURK</name>
<feature type="region of interest" description="Disordered" evidence="1">
    <location>
        <begin position="1"/>
        <end position="24"/>
    </location>
</feature>
<keyword evidence="2" id="KW-0456">Lyase</keyword>
<dbReference type="InterPro" id="IPR009609">
    <property type="entry name" value="Phosphonate_metab_PhnG"/>
</dbReference>
<dbReference type="GO" id="GO:0016829">
    <property type="term" value="F:lyase activity"/>
    <property type="evidence" value="ECO:0007669"/>
    <property type="project" value="UniProtKB-KW"/>
</dbReference>
<evidence type="ECO:0000313" key="2">
    <source>
        <dbReference type="EMBL" id="PND40287.1"/>
    </source>
</evidence>
<evidence type="ECO:0000313" key="3">
    <source>
        <dbReference type="Proteomes" id="UP000235916"/>
    </source>
</evidence>
<gene>
    <name evidence="2" type="primary">phnG</name>
    <name evidence="2" type="ORF">C1O66_02600</name>
</gene>
<evidence type="ECO:0000256" key="1">
    <source>
        <dbReference type="SAM" id="MobiDB-lite"/>
    </source>
</evidence>
<sequence>MSALKNAPHRQGLPAHGRRKSSRRLDALTGSDVSSHIPLAAAQDARRLALGLLARARPQDLEQQLAELQPLPHFEWLRRPETGMLMLRGRLGGGGQVFNLGEATVTRCTLRLQAPGLPASVGVGTVRGSDPRHAELVALADALLQTPDWAPQLQARLLRPLAEAEHDRHARRAAEVARSKVDFYTLVRGED</sequence>
<organism evidence="2 3">
    <name type="scientific">Kinneretia aquatilis</name>
    <dbReference type="NCBI Taxonomy" id="2070761"/>
    <lineage>
        <taxon>Bacteria</taxon>
        <taxon>Pseudomonadati</taxon>
        <taxon>Pseudomonadota</taxon>
        <taxon>Betaproteobacteria</taxon>
        <taxon>Burkholderiales</taxon>
        <taxon>Sphaerotilaceae</taxon>
        <taxon>Roseateles</taxon>
    </lineage>
</organism>
<accession>A0A2N8L3K1</accession>
<dbReference type="AlphaFoldDB" id="A0A2N8L3K1"/>
<dbReference type="Pfam" id="PF06754">
    <property type="entry name" value="PhnG"/>
    <property type="match status" value="1"/>
</dbReference>
<dbReference type="Proteomes" id="UP000235916">
    <property type="component" value="Unassembled WGS sequence"/>
</dbReference>
<protein>
    <submittedName>
        <fullName evidence="2">Phosphonate C-P lyase system protein PhnG</fullName>
    </submittedName>
</protein>
<dbReference type="OrthoDB" id="530475at2"/>
<keyword evidence="3" id="KW-1185">Reference proteome</keyword>
<dbReference type="NCBIfam" id="TIGR03293">
    <property type="entry name" value="PhnG_redo"/>
    <property type="match status" value="1"/>
</dbReference>
<dbReference type="GO" id="GO:0019634">
    <property type="term" value="P:organic phosphonate metabolic process"/>
    <property type="evidence" value="ECO:0007669"/>
    <property type="project" value="InterPro"/>
</dbReference>
<reference evidence="2 3" key="1">
    <citation type="submission" date="2018-01" db="EMBL/GenBank/DDBJ databases">
        <title>Draft genome sequence of Paucibacter aquatile CR182 isolated from freshwater of the Nakdong River.</title>
        <authorList>
            <person name="Choi A."/>
            <person name="Chung E.J."/>
        </authorList>
    </citation>
    <scope>NUCLEOTIDE SEQUENCE [LARGE SCALE GENOMIC DNA]</scope>
    <source>
        <strain evidence="2 3">CR182</strain>
    </source>
</reference>
<dbReference type="EMBL" id="POSP01000001">
    <property type="protein sequence ID" value="PND40287.1"/>
    <property type="molecule type" value="Genomic_DNA"/>
</dbReference>